<evidence type="ECO:0000313" key="1">
    <source>
        <dbReference type="EMBL" id="ERJ93015.1"/>
    </source>
</evidence>
<protein>
    <submittedName>
        <fullName evidence="1">Uncharacterized protein</fullName>
    </submittedName>
</protein>
<dbReference type="Proteomes" id="UP000016662">
    <property type="component" value="Unassembled WGS sequence"/>
</dbReference>
<dbReference type="STRING" id="411473.RUMCAL_02331"/>
<organism evidence="1 2">
    <name type="scientific">Ruminococcus callidus ATCC 27760</name>
    <dbReference type="NCBI Taxonomy" id="411473"/>
    <lineage>
        <taxon>Bacteria</taxon>
        <taxon>Bacillati</taxon>
        <taxon>Bacillota</taxon>
        <taxon>Clostridia</taxon>
        <taxon>Eubacteriales</taxon>
        <taxon>Oscillospiraceae</taxon>
        <taxon>Ruminococcus</taxon>
    </lineage>
</organism>
<name>U2KLT7_9FIRM</name>
<keyword evidence="2" id="KW-1185">Reference proteome</keyword>
<dbReference type="HOGENOM" id="CLU_3172836_0_0_9"/>
<comment type="caution">
    <text evidence="1">The sequence shown here is derived from an EMBL/GenBank/DDBJ whole genome shotgun (WGS) entry which is preliminary data.</text>
</comment>
<sequence>MKEKSGDKSHKLCKQASNLHKMHIFINLILCIPTKVEKALDNRPESW</sequence>
<evidence type="ECO:0000313" key="2">
    <source>
        <dbReference type="Proteomes" id="UP000016662"/>
    </source>
</evidence>
<accession>U2KLT7</accession>
<gene>
    <name evidence="1" type="ORF">RUMCAL_02331</name>
</gene>
<reference evidence="1 2" key="1">
    <citation type="submission" date="2013-07" db="EMBL/GenBank/DDBJ databases">
        <authorList>
            <person name="Weinstock G."/>
            <person name="Sodergren E."/>
            <person name="Wylie T."/>
            <person name="Fulton L."/>
            <person name="Fulton R."/>
            <person name="Fronick C."/>
            <person name="O'Laughlin M."/>
            <person name="Godfrey J."/>
            <person name="Miner T."/>
            <person name="Herter B."/>
            <person name="Appelbaum E."/>
            <person name="Cordes M."/>
            <person name="Lek S."/>
            <person name="Wollam A."/>
            <person name="Pepin K.H."/>
            <person name="Palsikar V.B."/>
            <person name="Mitreva M."/>
            <person name="Wilson R.K."/>
        </authorList>
    </citation>
    <scope>NUCLEOTIDE SEQUENCE [LARGE SCALE GENOMIC DNA]</scope>
    <source>
        <strain evidence="1 2">ATCC 27760</strain>
    </source>
</reference>
<dbReference type="AlphaFoldDB" id="U2KLT7"/>
<dbReference type="EMBL" id="AWVF01000290">
    <property type="protein sequence ID" value="ERJ93015.1"/>
    <property type="molecule type" value="Genomic_DNA"/>
</dbReference>
<proteinExistence type="predicted"/>